<dbReference type="EMBL" id="DF977457">
    <property type="protein sequence ID" value="GAW25749.1"/>
    <property type="molecule type" value="Genomic_DNA"/>
</dbReference>
<accession>A0A1S8A6W2</accession>
<protein>
    <submittedName>
        <fullName evidence="1">Uncharacterized protein</fullName>
    </submittedName>
</protein>
<keyword evidence="2" id="KW-1185">Reference proteome</keyword>
<proteinExistence type="predicted"/>
<sequence length="78" mass="9187">MAEPGPSHYVSPPCIVRLYQANNIVSGAHPNMKLAVLMQHRNTNSSVYRRHRQKFEEEIRRLNADLRFRERGWSANQR</sequence>
<reference evidence="1" key="1">
    <citation type="submission" date="2016-03" db="EMBL/GenBank/DDBJ databases">
        <title>Draft genome sequence of Rosellinia necatrix.</title>
        <authorList>
            <person name="Kanematsu S."/>
        </authorList>
    </citation>
    <scope>NUCLEOTIDE SEQUENCE [LARGE SCALE GENOMIC DNA]</scope>
    <source>
        <strain evidence="1">W97</strain>
    </source>
</reference>
<gene>
    <name evidence="1" type="ORF">SAMD00023353_1201640</name>
</gene>
<dbReference type="Proteomes" id="UP000054516">
    <property type="component" value="Unassembled WGS sequence"/>
</dbReference>
<evidence type="ECO:0000313" key="1">
    <source>
        <dbReference type="EMBL" id="GAW25749.1"/>
    </source>
</evidence>
<name>A0A1S8A6W2_ROSNE</name>
<evidence type="ECO:0000313" key="2">
    <source>
        <dbReference type="Proteomes" id="UP000054516"/>
    </source>
</evidence>
<dbReference type="AlphaFoldDB" id="A0A1S8A6W2"/>
<organism evidence="1">
    <name type="scientific">Rosellinia necatrix</name>
    <name type="common">White root-rot fungus</name>
    <dbReference type="NCBI Taxonomy" id="77044"/>
    <lineage>
        <taxon>Eukaryota</taxon>
        <taxon>Fungi</taxon>
        <taxon>Dikarya</taxon>
        <taxon>Ascomycota</taxon>
        <taxon>Pezizomycotina</taxon>
        <taxon>Sordariomycetes</taxon>
        <taxon>Xylariomycetidae</taxon>
        <taxon>Xylariales</taxon>
        <taxon>Xylariaceae</taxon>
        <taxon>Rosellinia</taxon>
    </lineage>
</organism>